<evidence type="ECO:0000256" key="1">
    <source>
        <dbReference type="SAM" id="Phobius"/>
    </source>
</evidence>
<dbReference type="AlphaFoldDB" id="A0A9P3PXW7"/>
<dbReference type="Pfam" id="PF20151">
    <property type="entry name" value="DUF6533"/>
    <property type="match status" value="1"/>
</dbReference>
<dbReference type="Proteomes" id="UP001063166">
    <property type="component" value="Unassembled WGS sequence"/>
</dbReference>
<name>A0A9P3PXW7_LYOSH</name>
<reference evidence="3" key="1">
    <citation type="submission" date="2022-07" db="EMBL/GenBank/DDBJ databases">
        <title>The genome of Lyophyllum shimeji provides insight into the initial evolution of ectomycorrhizal fungal genome.</title>
        <authorList>
            <person name="Kobayashi Y."/>
            <person name="Shibata T."/>
            <person name="Hirakawa H."/>
            <person name="Shigenobu S."/>
            <person name="Nishiyama T."/>
            <person name="Yamada A."/>
            <person name="Hasebe M."/>
            <person name="Kawaguchi M."/>
        </authorList>
    </citation>
    <scope>NUCLEOTIDE SEQUENCE</scope>
    <source>
        <strain evidence="3">AT787</strain>
    </source>
</reference>
<dbReference type="OrthoDB" id="3350812at2759"/>
<protein>
    <recommendedName>
        <fullName evidence="2">DUF6533 domain-containing protein</fullName>
    </recommendedName>
</protein>
<gene>
    <name evidence="3" type="ORF">LshimejAT787_1401060</name>
</gene>
<keyword evidence="1" id="KW-0472">Membrane</keyword>
<feature type="transmembrane region" description="Helical" evidence="1">
    <location>
        <begin position="232"/>
        <end position="252"/>
    </location>
</feature>
<feature type="transmembrane region" description="Helical" evidence="1">
    <location>
        <begin position="114"/>
        <end position="135"/>
    </location>
</feature>
<evidence type="ECO:0000313" key="3">
    <source>
        <dbReference type="EMBL" id="GLB43594.1"/>
    </source>
</evidence>
<feature type="transmembrane region" description="Helical" evidence="1">
    <location>
        <begin position="190"/>
        <end position="212"/>
    </location>
</feature>
<keyword evidence="1" id="KW-1133">Transmembrane helix</keyword>
<evidence type="ECO:0000313" key="4">
    <source>
        <dbReference type="Proteomes" id="UP001063166"/>
    </source>
</evidence>
<evidence type="ECO:0000259" key="2">
    <source>
        <dbReference type="Pfam" id="PF20151"/>
    </source>
</evidence>
<sequence length="315" mass="34975">MASGSVPTGIPLDSVPPGVAPEVLYAQIATAIANTRLLSYIDAIAATVVVYDALLTFGMEVKLIWQAPWTLLKVVYLVQKYLPIIDTVGVGLHYRFAPNMSTKACSIDYNASSFPMIVGVSLSEVILTWRVWALWNRNKKLAVIMPILLISVAVVSLTLLGLFKAGLIVGPSPFSQPGCFIVHAPNVPLYLIWVLLICYDIFMCILMFIPGISAYRIGGNTALFRSVYRNGVLYYFYLLAIFLLIVLLGSTLPPDVSYMLSSLGRVMESILTSRVLLLIRHQTRRNVVYDIDVRSQGVRILERSEDLKSIEYTYA</sequence>
<keyword evidence="1" id="KW-0812">Transmembrane</keyword>
<organism evidence="3 4">
    <name type="scientific">Lyophyllum shimeji</name>
    <name type="common">Hon-shimeji</name>
    <name type="synonym">Tricholoma shimeji</name>
    <dbReference type="NCBI Taxonomy" id="47721"/>
    <lineage>
        <taxon>Eukaryota</taxon>
        <taxon>Fungi</taxon>
        <taxon>Dikarya</taxon>
        <taxon>Basidiomycota</taxon>
        <taxon>Agaricomycotina</taxon>
        <taxon>Agaricomycetes</taxon>
        <taxon>Agaricomycetidae</taxon>
        <taxon>Agaricales</taxon>
        <taxon>Tricholomatineae</taxon>
        <taxon>Lyophyllaceae</taxon>
        <taxon>Lyophyllum</taxon>
    </lineage>
</organism>
<feature type="transmembrane region" description="Helical" evidence="1">
    <location>
        <begin position="147"/>
        <end position="170"/>
    </location>
</feature>
<proteinExistence type="predicted"/>
<dbReference type="InterPro" id="IPR045340">
    <property type="entry name" value="DUF6533"/>
</dbReference>
<comment type="caution">
    <text evidence="3">The sequence shown here is derived from an EMBL/GenBank/DDBJ whole genome shotgun (WGS) entry which is preliminary data.</text>
</comment>
<feature type="domain" description="DUF6533" evidence="2">
    <location>
        <begin position="40"/>
        <end position="85"/>
    </location>
</feature>
<accession>A0A9P3PXW7</accession>
<keyword evidence="4" id="KW-1185">Reference proteome</keyword>
<dbReference type="EMBL" id="BRPK01000014">
    <property type="protein sequence ID" value="GLB43594.1"/>
    <property type="molecule type" value="Genomic_DNA"/>
</dbReference>